<reference evidence="1 2" key="1">
    <citation type="submission" date="2024-09" db="EMBL/GenBank/DDBJ databases">
        <authorList>
            <person name="Sun Q."/>
            <person name="Mori K."/>
        </authorList>
    </citation>
    <scope>NUCLEOTIDE SEQUENCE [LARGE SCALE GENOMIC DNA]</scope>
    <source>
        <strain evidence="1 2">CECT 7908</strain>
    </source>
</reference>
<accession>A0ABV5FLF7</accession>
<dbReference type="Gene3D" id="2.40.50.140">
    <property type="entry name" value="Nucleic acid-binding proteins"/>
    <property type="match status" value="1"/>
</dbReference>
<organism evidence="1 2">
    <name type="scientific">Flavobacterium branchiarum</name>
    <dbReference type="NCBI Taxonomy" id="1114870"/>
    <lineage>
        <taxon>Bacteria</taxon>
        <taxon>Pseudomonadati</taxon>
        <taxon>Bacteroidota</taxon>
        <taxon>Flavobacteriia</taxon>
        <taxon>Flavobacteriales</taxon>
        <taxon>Flavobacteriaceae</taxon>
        <taxon>Flavobacterium</taxon>
    </lineage>
</organism>
<dbReference type="RefSeq" id="WP_290266490.1">
    <property type="nucleotide sequence ID" value="NZ_JAUFQQ010000005.1"/>
</dbReference>
<proteinExistence type="predicted"/>
<dbReference type="InterPro" id="IPR012340">
    <property type="entry name" value="NA-bd_OB-fold"/>
</dbReference>
<gene>
    <name evidence="1" type="ORF">ACFFUQ_10095</name>
</gene>
<name>A0ABV5FLF7_9FLAO</name>
<evidence type="ECO:0000313" key="2">
    <source>
        <dbReference type="Proteomes" id="UP001589589"/>
    </source>
</evidence>
<comment type="caution">
    <text evidence="1">The sequence shown here is derived from an EMBL/GenBank/DDBJ whole genome shotgun (WGS) entry which is preliminary data.</text>
</comment>
<dbReference type="Proteomes" id="UP001589589">
    <property type="component" value="Unassembled WGS sequence"/>
</dbReference>
<protein>
    <submittedName>
        <fullName evidence="1">Uncharacterized protein</fullName>
    </submittedName>
</protein>
<sequence>MNITVRFTRDVEVRTTSQQKEVANFSVAIKESYATNRFNKYFIL</sequence>
<keyword evidence="2" id="KW-1185">Reference proteome</keyword>
<evidence type="ECO:0000313" key="1">
    <source>
        <dbReference type="EMBL" id="MFB9064375.1"/>
    </source>
</evidence>
<dbReference type="EMBL" id="JBHMEX010000032">
    <property type="protein sequence ID" value="MFB9064375.1"/>
    <property type="molecule type" value="Genomic_DNA"/>
</dbReference>